<evidence type="ECO:0000313" key="2">
    <source>
        <dbReference type="EMBL" id="QVV96843.1"/>
    </source>
</evidence>
<evidence type="ECO:0000256" key="1">
    <source>
        <dbReference type="SAM" id="Phobius"/>
    </source>
</evidence>
<dbReference type="Proteomes" id="UP000827835">
    <property type="component" value="Segment"/>
</dbReference>
<proteinExistence type="predicted"/>
<name>A0AAE7RFW0_9CAUD</name>
<keyword evidence="1" id="KW-0472">Membrane</keyword>
<dbReference type="EMBL" id="MW258709">
    <property type="protein sequence ID" value="QVV96843.1"/>
    <property type="molecule type" value="Genomic_DNA"/>
</dbReference>
<feature type="transmembrane region" description="Helical" evidence="1">
    <location>
        <begin position="7"/>
        <end position="24"/>
    </location>
</feature>
<protein>
    <submittedName>
        <fullName evidence="2">Uncharacterized protein</fullName>
    </submittedName>
</protein>
<evidence type="ECO:0000313" key="3">
    <source>
        <dbReference type="Proteomes" id="UP000827835"/>
    </source>
</evidence>
<feature type="transmembrane region" description="Helical" evidence="1">
    <location>
        <begin position="30"/>
        <end position="52"/>
    </location>
</feature>
<accession>A0AAE7RFW0</accession>
<keyword evidence="1" id="KW-0812">Transmembrane</keyword>
<keyword evidence="3" id="KW-1185">Reference proteome</keyword>
<sequence length="55" mass="6069">MEKLKEYYSFVFITALTVVGAVTDGNAERYGWMVLDLLLWPLGAVRGIIACFGGL</sequence>
<keyword evidence="1" id="KW-1133">Transmembrane helix</keyword>
<reference evidence="3" key="1">
    <citation type="journal article" date="2021" name="Viruses">
        <title>Novel Viruses That Lyse Plant and Human Strains of Kosakonia cowanii.</title>
        <authorList>
            <person name="Petrzik K."/>
            <person name="Brazdova S."/>
            <person name="Krawczyk K."/>
        </authorList>
    </citation>
    <scope>NUCLEOTIDE SEQUENCE [LARGE SCALE GENOMIC DNA]</scope>
</reference>
<organism evidence="2 3">
    <name type="scientific">Kosakonia phage Kc166A</name>
    <dbReference type="NCBI Taxonomy" id="2801381"/>
    <lineage>
        <taxon>Viruses</taxon>
        <taxon>Duplodnaviria</taxon>
        <taxon>Heunggongvirae</taxon>
        <taxon>Uroviricota</taxon>
        <taxon>Caudoviricetes</taxon>
        <taxon>Autographivirales</taxon>
        <taxon>Autotranscriptaviridae</taxon>
        <taxon>Studiervirinae</taxon>
        <taxon>Kayfunavirus</taxon>
        <taxon>Kayfunavirus Kc166A</taxon>
    </lineage>
</organism>